<dbReference type="InterPro" id="IPR005455">
    <property type="entry name" value="PFN_euk"/>
</dbReference>
<evidence type="ECO:0000256" key="3">
    <source>
        <dbReference type="ARBA" id="ARBA00022490"/>
    </source>
</evidence>
<reference evidence="9" key="2">
    <citation type="submission" date="2019-10" db="EMBL/GenBank/DDBJ databases">
        <authorList>
            <consortium name="NCBI Genome Project"/>
        </authorList>
    </citation>
    <scope>NUCLEOTIDE SEQUENCE</scope>
    <source>
        <strain evidence="9">NI907</strain>
    </source>
</reference>
<keyword evidence="5 6" id="KW-0206">Cytoskeleton</keyword>
<accession>A0A6P8BN51</accession>
<evidence type="ECO:0000256" key="6">
    <source>
        <dbReference type="RuleBase" id="RU003908"/>
    </source>
</evidence>
<evidence type="ECO:0000256" key="1">
    <source>
        <dbReference type="ARBA" id="ARBA00004245"/>
    </source>
</evidence>
<evidence type="ECO:0000313" key="9">
    <source>
        <dbReference type="RefSeq" id="XP_030988332.1"/>
    </source>
</evidence>
<dbReference type="InterPro" id="IPR048278">
    <property type="entry name" value="PFN"/>
</dbReference>
<dbReference type="CDD" id="cd00148">
    <property type="entry name" value="PROF"/>
    <property type="match status" value="1"/>
</dbReference>
<proteinExistence type="inferred from homology"/>
<dbReference type="Gene3D" id="3.30.450.30">
    <property type="entry name" value="Dynein light chain 2a, cytoplasmic"/>
    <property type="match status" value="1"/>
</dbReference>
<keyword evidence="3" id="KW-0963">Cytoplasm</keyword>
<dbReference type="OrthoDB" id="421374at2759"/>
<keyword evidence="8" id="KW-1185">Reference proteome</keyword>
<comment type="function">
    <text evidence="6">Binds to actin and affects the structure of the cytoskeleton. At high concentrations, profilin prevents the polymerization of actin, whereas it enhances it at low concentrations.</text>
</comment>
<dbReference type="AlphaFoldDB" id="A0A6P8BN51"/>
<dbReference type="KEGG" id="pgri:PgNI_01746"/>
<dbReference type="SUPFAM" id="SSF55770">
    <property type="entry name" value="Profilin (actin-binding protein)"/>
    <property type="match status" value="1"/>
</dbReference>
<dbReference type="InterPro" id="IPR036140">
    <property type="entry name" value="PFN_sf"/>
</dbReference>
<reference evidence="9" key="3">
    <citation type="submission" date="2025-08" db="UniProtKB">
        <authorList>
            <consortium name="RefSeq"/>
        </authorList>
    </citation>
    <scope>IDENTIFICATION</scope>
    <source>
        <strain evidence="9">NI907</strain>
    </source>
</reference>
<name>A0A6P8BN51_PYRGI</name>
<dbReference type="Pfam" id="PF00235">
    <property type="entry name" value="Profilin"/>
    <property type="match status" value="1"/>
</dbReference>
<dbReference type="PANTHER" id="PTHR11604">
    <property type="entry name" value="PROFILIN"/>
    <property type="match status" value="1"/>
</dbReference>
<dbReference type="GeneID" id="41956730"/>
<dbReference type="GO" id="GO:0003785">
    <property type="term" value="F:actin monomer binding"/>
    <property type="evidence" value="ECO:0007669"/>
    <property type="project" value="TreeGrafter"/>
</dbReference>
<dbReference type="GO" id="GO:0005856">
    <property type="term" value="C:cytoskeleton"/>
    <property type="evidence" value="ECO:0007669"/>
    <property type="project" value="UniProtKB-SubCell"/>
</dbReference>
<dbReference type="PRINTS" id="PR00392">
    <property type="entry name" value="PROFILIN"/>
</dbReference>
<dbReference type="RefSeq" id="XP_030988332.1">
    <property type="nucleotide sequence ID" value="XM_031121818.1"/>
</dbReference>
<keyword evidence="4 7" id="KW-0009">Actin-binding</keyword>
<evidence type="ECO:0000256" key="2">
    <source>
        <dbReference type="ARBA" id="ARBA00010058"/>
    </source>
</evidence>
<dbReference type="Proteomes" id="UP000515153">
    <property type="component" value="Unplaced"/>
</dbReference>
<dbReference type="PRINTS" id="PR01640">
    <property type="entry name" value="PROFILINPLNT"/>
</dbReference>
<dbReference type="PANTHER" id="PTHR11604:SF0">
    <property type="entry name" value="PROFILIN"/>
    <property type="match status" value="1"/>
</dbReference>
<evidence type="ECO:0000256" key="4">
    <source>
        <dbReference type="ARBA" id="ARBA00023203"/>
    </source>
</evidence>
<comment type="similarity">
    <text evidence="2 7">Belongs to the profilin family.</text>
</comment>
<sequence>MSWQGYVDQSLVGSGHIDKAAIISAAGDSTWATSADFTIEPAEMTTIADILNNKAGAQDKAHSDGIYIAKERYVVARIEDNTIYARQGRSGVAIAKTAQAILIGYHNETKQAGNASQTVGALVDYLKPLGY</sequence>
<comment type="subcellular location">
    <subcellularLocation>
        <location evidence="1">Cytoplasm</location>
        <location evidence="1">Cytoskeleton</location>
    </subcellularLocation>
</comment>
<organism evidence="8 9">
    <name type="scientific">Pyricularia grisea</name>
    <name type="common">Crabgrass-specific blast fungus</name>
    <name type="synonym">Magnaporthe grisea</name>
    <dbReference type="NCBI Taxonomy" id="148305"/>
    <lineage>
        <taxon>Eukaryota</taxon>
        <taxon>Fungi</taxon>
        <taxon>Dikarya</taxon>
        <taxon>Ascomycota</taxon>
        <taxon>Pezizomycotina</taxon>
        <taxon>Sordariomycetes</taxon>
        <taxon>Sordariomycetidae</taxon>
        <taxon>Magnaporthales</taxon>
        <taxon>Pyriculariaceae</taxon>
        <taxon>Pyricularia</taxon>
    </lineage>
</organism>
<evidence type="ECO:0000256" key="5">
    <source>
        <dbReference type="ARBA" id="ARBA00023212"/>
    </source>
</evidence>
<evidence type="ECO:0000313" key="8">
    <source>
        <dbReference type="Proteomes" id="UP000515153"/>
    </source>
</evidence>
<gene>
    <name evidence="9" type="ORF">PgNI_01746</name>
</gene>
<dbReference type="GO" id="GO:0005938">
    <property type="term" value="C:cell cortex"/>
    <property type="evidence" value="ECO:0007669"/>
    <property type="project" value="TreeGrafter"/>
</dbReference>
<reference evidence="9" key="1">
    <citation type="journal article" date="2019" name="Mol. Biol. Evol.">
        <title>Blast fungal genomes show frequent chromosomal changes, gene gains and losses, and effector gene turnover.</title>
        <authorList>
            <person name="Gomez Luciano L.B."/>
            <person name="Jason Tsai I."/>
            <person name="Chuma I."/>
            <person name="Tosa Y."/>
            <person name="Chen Y.H."/>
            <person name="Li J.Y."/>
            <person name="Li M.Y."/>
            <person name="Jade Lu M.Y."/>
            <person name="Nakayashiki H."/>
            <person name="Li W.H."/>
        </authorList>
    </citation>
    <scope>NUCLEOTIDE SEQUENCE</scope>
    <source>
        <strain evidence="9">NI907</strain>
    </source>
</reference>
<dbReference type="PROSITE" id="PS00414">
    <property type="entry name" value="PROFILIN"/>
    <property type="match status" value="1"/>
</dbReference>
<comment type="subunit">
    <text evidence="6">Occurs in many kinds of cells as a complex with monomeric actin in a 1:1 ratio.</text>
</comment>
<dbReference type="SMART" id="SM00392">
    <property type="entry name" value="PROF"/>
    <property type="match status" value="1"/>
</dbReference>
<dbReference type="InterPro" id="IPR027310">
    <property type="entry name" value="Profilin_CS"/>
</dbReference>
<protein>
    <recommendedName>
        <fullName evidence="7">Profilin</fullName>
    </recommendedName>
</protein>
<evidence type="ECO:0000256" key="7">
    <source>
        <dbReference type="RuleBase" id="RU003909"/>
    </source>
</evidence>